<accession>A0ACC0ZER8</accession>
<proteinExistence type="predicted"/>
<protein>
    <submittedName>
        <fullName evidence="1">Uncharacterized protein</fullName>
    </submittedName>
</protein>
<name>A0ACC0ZER8_9ROSI</name>
<organism evidence="1 2">
    <name type="scientific">Pistacia integerrima</name>
    <dbReference type="NCBI Taxonomy" id="434235"/>
    <lineage>
        <taxon>Eukaryota</taxon>
        <taxon>Viridiplantae</taxon>
        <taxon>Streptophyta</taxon>
        <taxon>Embryophyta</taxon>
        <taxon>Tracheophyta</taxon>
        <taxon>Spermatophyta</taxon>
        <taxon>Magnoliopsida</taxon>
        <taxon>eudicotyledons</taxon>
        <taxon>Gunneridae</taxon>
        <taxon>Pentapetalae</taxon>
        <taxon>rosids</taxon>
        <taxon>malvids</taxon>
        <taxon>Sapindales</taxon>
        <taxon>Anacardiaceae</taxon>
        <taxon>Pistacia</taxon>
    </lineage>
</organism>
<dbReference type="Proteomes" id="UP001163603">
    <property type="component" value="Chromosome 2"/>
</dbReference>
<dbReference type="EMBL" id="CM047737">
    <property type="protein sequence ID" value="KAJ0048744.1"/>
    <property type="molecule type" value="Genomic_DNA"/>
</dbReference>
<keyword evidence="2" id="KW-1185">Reference proteome</keyword>
<evidence type="ECO:0000313" key="1">
    <source>
        <dbReference type="EMBL" id="KAJ0048744.1"/>
    </source>
</evidence>
<evidence type="ECO:0000313" key="2">
    <source>
        <dbReference type="Proteomes" id="UP001163603"/>
    </source>
</evidence>
<sequence length="69" mass="7824">MTLALDVPKIGTIGLSEFNNSRLLAFQPCFSFWDLSERESNTASWSWFVSAVSKLVRSTLFTSFRSTQL</sequence>
<reference evidence="2" key="1">
    <citation type="journal article" date="2023" name="G3 (Bethesda)">
        <title>Genome assembly and association tests identify interacting loci associated with vigor, precocity, and sex in interspecific pistachio rootstocks.</title>
        <authorList>
            <person name="Palmer W."/>
            <person name="Jacygrad E."/>
            <person name="Sagayaradj S."/>
            <person name="Cavanaugh K."/>
            <person name="Han R."/>
            <person name="Bertier L."/>
            <person name="Beede B."/>
            <person name="Kafkas S."/>
            <person name="Golino D."/>
            <person name="Preece J."/>
            <person name="Michelmore R."/>
        </authorList>
    </citation>
    <scope>NUCLEOTIDE SEQUENCE [LARGE SCALE GENOMIC DNA]</scope>
</reference>
<comment type="caution">
    <text evidence="1">The sequence shown here is derived from an EMBL/GenBank/DDBJ whole genome shotgun (WGS) entry which is preliminary data.</text>
</comment>
<gene>
    <name evidence="1" type="ORF">Pint_15525</name>
</gene>